<dbReference type="EMBL" id="CP010536">
    <property type="protein sequence ID" value="AJG20066.1"/>
    <property type="molecule type" value="Genomic_DNA"/>
</dbReference>
<keyword evidence="3" id="KW-1185">Reference proteome</keyword>
<gene>
    <name evidence="2" type="ORF">RR42_m2681</name>
</gene>
<dbReference type="AlphaFoldDB" id="A0A0C4YH98"/>
<evidence type="ECO:0000313" key="2">
    <source>
        <dbReference type="EMBL" id="AJG20066.1"/>
    </source>
</evidence>
<name>A0A0C4YH98_9BURK</name>
<dbReference type="STRING" id="68895.RR42_m2681"/>
<keyword evidence="1" id="KW-1133">Transmembrane helix</keyword>
<dbReference type="RefSeq" id="WP_043347497.1">
    <property type="nucleotide sequence ID" value="NZ_CP010536.1"/>
</dbReference>
<protein>
    <submittedName>
        <fullName evidence="2">Uncharacterized protein</fullName>
    </submittedName>
</protein>
<proteinExistence type="predicted"/>
<accession>A0A0C4YH98</accession>
<dbReference type="Proteomes" id="UP000031843">
    <property type="component" value="Chromosome main"/>
</dbReference>
<evidence type="ECO:0000313" key="3">
    <source>
        <dbReference type="Proteomes" id="UP000031843"/>
    </source>
</evidence>
<sequence length="73" mass="7984">MHPPVSSRIVGVSQRLAALSLLVVVMLLLNAASWLVPVVARPGGLRFGLSERIVSRLALDLVSDLEQEHRQFV</sequence>
<keyword evidence="1" id="KW-0812">Transmembrane</keyword>
<organism evidence="2 3">
    <name type="scientific">Cupriavidus basilensis</name>
    <dbReference type="NCBI Taxonomy" id="68895"/>
    <lineage>
        <taxon>Bacteria</taxon>
        <taxon>Pseudomonadati</taxon>
        <taxon>Pseudomonadota</taxon>
        <taxon>Betaproteobacteria</taxon>
        <taxon>Burkholderiales</taxon>
        <taxon>Burkholderiaceae</taxon>
        <taxon>Cupriavidus</taxon>
    </lineage>
</organism>
<keyword evidence="1" id="KW-0472">Membrane</keyword>
<evidence type="ECO:0000256" key="1">
    <source>
        <dbReference type="SAM" id="Phobius"/>
    </source>
</evidence>
<feature type="transmembrane region" description="Helical" evidence="1">
    <location>
        <begin position="16"/>
        <end position="40"/>
    </location>
</feature>
<reference evidence="2 3" key="1">
    <citation type="journal article" date="2015" name="Genome Announc.">
        <title>Complete Genome Sequence of Cupriavidus basilensis 4G11, Isolated from the Oak Ridge Field Research Center Site.</title>
        <authorList>
            <person name="Ray J."/>
            <person name="Waters R.J."/>
            <person name="Skerker J.M."/>
            <person name="Kuehl J.V."/>
            <person name="Price M.N."/>
            <person name="Huang J."/>
            <person name="Chakraborty R."/>
            <person name="Arkin A.P."/>
            <person name="Deutschbauer A."/>
        </authorList>
    </citation>
    <scope>NUCLEOTIDE SEQUENCE [LARGE SCALE GENOMIC DNA]</scope>
    <source>
        <strain evidence="2">4G11</strain>
    </source>
</reference>
<dbReference type="KEGG" id="cbw:RR42_m2681"/>